<name>A0ABN9AP15_9NEOB</name>
<sequence length="152" mass="17202">LHKTESIDVLTQELEDLNSKYSSVLSAKEESKTLLEKQEKLIEELREGLERKQSADNIERELLCDDLAHATEQLGKLTEAFNNQEALLVEQKEELLKKEQLIAELTNQVLEMPEAVDDEGIKPPNSNKGSPAMLLQTPKTPLGNPFDYEMAR</sequence>
<gene>
    <name evidence="3" type="ORF">SPARVUS_LOCUS1176370</name>
</gene>
<evidence type="ECO:0000313" key="4">
    <source>
        <dbReference type="Proteomes" id="UP001162483"/>
    </source>
</evidence>
<keyword evidence="1" id="KW-0175">Coiled coil</keyword>
<reference evidence="3" key="1">
    <citation type="submission" date="2023-05" db="EMBL/GenBank/DDBJ databases">
        <authorList>
            <person name="Stuckert A."/>
        </authorList>
    </citation>
    <scope>NUCLEOTIDE SEQUENCE</scope>
</reference>
<accession>A0ABN9AP15</accession>
<feature type="non-terminal residue" evidence="3">
    <location>
        <position position="152"/>
    </location>
</feature>
<dbReference type="Proteomes" id="UP001162483">
    <property type="component" value="Unassembled WGS sequence"/>
</dbReference>
<comment type="caution">
    <text evidence="3">The sequence shown here is derived from an EMBL/GenBank/DDBJ whole genome shotgun (WGS) entry which is preliminary data.</text>
</comment>
<evidence type="ECO:0000256" key="1">
    <source>
        <dbReference type="SAM" id="Coils"/>
    </source>
</evidence>
<evidence type="ECO:0000313" key="3">
    <source>
        <dbReference type="EMBL" id="CAI9537253.1"/>
    </source>
</evidence>
<proteinExistence type="predicted"/>
<dbReference type="EMBL" id="CATNWA010000531">
    <property type="protein sequence ID" value="CAI9537253.1"/>
    <property type="molecule type" value="Genomic_DNA"/>
</dbReference>
<keyword evidence="4" id="KW-1185">Reference proteome</keyword>
<feature type="non-terminal residue" evidence="3">
    <location>
        <position position="1"/>
    </location>
</feature>
<feature type="region of interest" description="Disordered" evidence="2">
    <location>
        <begin position="116"/>
        <end position="152"/>
    </location>
</feature>
<organism evidence="3 4">
    <name type="scientific">Staurois parvus</name>
    <dbReference type="NCBI Taxonomy" id="386267"/>
    <lineage>
        <taxon>Eukaryota</taxon>
        <taxon>Metazoa</taxon>
        <taxon>Chordata</taxon>
        <taxon>Craniata</taxon>
        <taxon>Vertebrata</taxon>
        <taxon>Euteleostomi</taxon>
        <taxon>Amphibia</taxon>
        <taxon>Batrachia</taxon>
        <taxon>Anura</taxon>
        <taxon>Neobatrachia</taxon>
        <taxon>Ranoidea</taxon>
        <taxon>Ranidae</taxon>
        <taxon>Staurois</taxon>
    </lineage>
</organism>
<protein>
    <submittedName>
        <fullName evidence="3">Uncharacterized protein</fullName>
    </submittedName>
</protein>
<feature type="coiled-coil region" evidence="1">
    <location>
        <begin position="24"/>
        <end position="108"/>
    </location>
</feature>
<evidence type="ECO:0000256" key="2">
    <source>
        <dbReference type="SAM" id="MobiDB-lite"/>
    </source>
</evidence>